<proteinExistence type="predicted"/>
<accession>A0ABX8J319</accession>
<gene>
    <name evidence="3" type="ORF">KP004_14325</name>
</gene>
<organism evidence="3 4">
    <name type="scientific">Geomonas oryzisoli</name>
    <dbReference type="NCBI Taxonomy" id="2847992"/>
    <lineage>
        <taxon>Bacteria</taxon>
        <taxon>Pseudomonadati</taxon>
        <taxon>Thermodesulfobacteriota</taxon>
        <taxon>Desulfuromonadia</taxon>
        <taxon>Geobacterales</taxon>
        <taxon>Geobacteraceae</taxon>
        <taxon>Geomonas</taxon>
    </lineage>
</organism>
<dbReference type="RefSeq" id="WP_216799190.1">
    <property type="nucleotide sequence ID" value="NZ_CP076723.1"/>
</dbReference>
<feature type="signal peptide" evidence="1">
    <location>
        <begin position="1"/>
        <end position="20"/>
    </location>
</feature>
<dbReference type="NCBIfam" id="NF047619">
    <property type="entry name" value="NADase_discoid"/>
    <property type="match status" value="1"/>
</dbReference>
<feature type="domain" description="NAD glycohydrolase translocation F5/8 type C" evidence="2">
    <location>
        <begin position="51"/>
        <end position="190"/>
    </location>
</feature>
<sequence>MKVKRWLLVACLTISTSVYAAQVQLIKSTLDGPATEEFGVGCSLGCAVGWDMKASSAREPQGKVKYDIKNIDDGKFNTAWVPVGNGIGETVSFLFKKKHFSGMKSTTFWGLELINGYAKSKKVWQENSRVKRLRIEHNDKPLFEVQLADSMEVQSVNFAPFTIRPGSIVKLIILETYPGTLYEDVAITELIPHGAH</sequence>
<evidence type="ECO:0000256" key="1">
    <source>
        <dbReference type="SAM" id="SignalP"/>
    </source>
</evidence>
<reference evidence="3 4" key="1">
    <citation type="submission" date="2021-06" db="EMBL/GenBank/DDBJ databases">
        <title>Gemonas diversity in paddy soil.</title>
        <authorList>
            <person name="Liu G."/>
        </authorList>
    </citation>
    <scope>NUCLEOTIDE SEQUENCE [LARGE SCALE GENOMIC DNA]</scope>
    <source>
        <strain evidence="3 4">RG10</strain>
    </source>
</reference>
<dbReference type="EMBL" id="CP076723">
    <property type="protein sequence ID" value="QWV92376.1"/>
    <property type="molecule type" value="Genomic_DNA"/>
</dbReference>
<protein>
    <recommendedName>
        <fullName evidence="2">NAD glycohydrolase translocation F5/8 type C domain-containing protein</fullName>
    </recommendedName>
</protein>
<evidence type="ECO:0000313" key="3">
    <source>
        <dbReference type="EMBL" id="QWV92376.1"/>
    </source>
</evidence>
<dbReference type="InterPro" id="IPR057561">
    <property type="entry name" value="NADase_transloc"/>
</dbReference>
<keyword evidence="4" id="KW-1185">Reference proteome</keyword>
<evidence type="ECO:0000313" key="4">
    <source>
        <dbReference type="Proteomes" id="UP000683557"/>
    </source>
</evidence>
<feature type="chain" id="PRO_5046052179" description="NAD glycohydrolase translocation F5/8 type C domain-containing protein" evidence="1">
    <location>
        <begin position="21"/>
        <end position="196"/>
    </location>
</feature>
<evidence type="ECO:0000259" key="2">
    <source>
        <dbReference type="Pfam" id="PF25302"/>
    </source>
</evidence>
<keyword evidence="1" id="KW-0732">Signal</keyword>
<dbReference type="Pfam" id="PF25302">
    <property type="entry name" value="NADase_transloc"/>
    <property type="match status" value="1"/>
</dbReference>
<dbReference type="Proteomes" id="UP000683557">
    <property type="component" value="Chromosome"/>
</dbReference>
<name>A0ABX8J319_9BACT</name>